<dbReference type="InterPro" id="IPR029044">
    <property type="entry name" value="Nucleotide-diphossugar_trans"/>
</dbReference>
<dbReference type="InterPro" id="IPR050256">
    <property type="entry name" value="Glycosyltransferase_2"/>
</dbReference>
<name>A0A1F7HG90_9BACT</name>
<dbReference type="EMBL" id="MFZV01000057">
    <property type="protein sequence ID" value="OGK29802.1"/>
    <property type="molecule type" value="Genomic_DNA"/>
</dbReference>
<evidence type="ECO:0000313" key="2">
    <source>
        <dbReference type="EMBL" id="OGK29802.1"/>
    </source>
</evidence>
<organism evidence="2 3">
    <name type="scientific">Candidatus Roizmanbacteria bacterium RIFCSPHIGHO2_12_FULL_33_9</name>
    <dbReference type="NCBI Taxonomy" id="1802045"/>
    <lineage>
        <taxon>Bacteria</taxon>
        <taxon>Candidatus Roizmaniibacteriota</taxon>
    </lineage>
</organism>
<dbReference type="PANTHER" id="PTHR48090">
    <property type="entry name" value="UNDECAPRENYL-PHOSPHATE 4-DEOXY-4-FORMAMIDO-L-ARABINOSE TRANSFERASE-RELATED"/>
    <property type="match status" value="1"/>
</dbReference>
<sequence length="232" mass="27107">MRKTKPTVSIVVPLYNDKSFILETLKRIEKAKIPGFKKEIIVVDDYSTDGGRELIKEYKHKYKVVLHKKNTGVGGALRSGVRVATGDYIVRQDDDLEYDPNDIFYLLHPLITNQADIVYGSRTLNKNNEYSKKSYYWGGRILNLIYNILYLNTISDFITGSKVFKKKVFDNLHLETNGFEIESEISAKAIKQKYRIVSLPIVYHARSFEEGKKIRWYHAFIIIKTLIKYRIW</sequence>
<proteinExistence type="predicted"/>
<dbReference type="Gene3D" id="3.90.550.10">
    <property type="entry name" value="Spore Coat Polysaccharide Biosynthesis Protein SpsA, Chain A"/>
    <property type="match status" value="1"/>
</dbReference>
<dbReference type="Proteomes" id="UP000177199">
    <property type="component" value="Unassembled WGS sequence"/>
</dbReference>
<comment type="caution">
    <text evidence="2">The sequence shown here is derived from an EMBL/GenBank/DDBJ whole genome shotgun (WGS) entry which is preliminary data.</text>
</comment>
<dbReference type="PANTHER" id="PTHR48090:SF7">
    <property type="entry name" value="RFBJ PROTEIN"/>
    <property type="match status" value="1"/>
</dbReference>
<accession>A0A1F7HG90</accession>
<dbReference type="InterPro" id="IPR001173">
    <property type="entry name" value="Glyco_trans_2-like"/>
</dbReference>
<dbReference type="AlphaFoldDB" id="A0A1F7HG90"/>
<evidence type="ECO:0000313" key="3">
    <source>
        <dbReference type="Proteomes" id="UP000177199"/>
    </source>
</evidence>
<feature type="domain" description="Glycosyltransferase 2-like" evidence="1">
    <location>
        <begin position="9"/>
        <end position="171"/>
    </location>
</feature>
<evidence type="ECO:0000259" key="1">
    <source>
        <dbReference type="Pfam" id="PF00535"/>
    </source>
</evidence>
<dbReference type="Pfam" id="PF00535">
    <property type="entry name" value="Glycos_transf_2"/>
    <property type="match status" value="1"/>
</dbReference>
<gene>
    <name evidence="2" type="ORF">A3F29_01890</name>
</gene>
<dbReference type="SUPFAM" id="SSF53448">
    <property type="entry name" value="Nucleotide-diphospho-sugar transferases"/>
    <property type="match status" value="1"/>
</dbReference>
<reference evidence="2 3" key="1">
    <citation type="journal article" date="2016" name="Nat. Commun.">
        <title>Thousands of microbial genomes shed light on interconnected biogeochemical processes in an aquifer system.</title>
        <authorList>
            <person name="Anantharaman K."/>
            <person name="Brown C.T."/>
            <person name="Hug L.A."/>
            <person name="Sharon I."/>
            <person name="Castelle C.J."/>
            <person name="Probst A.J."/>
            <person name="Thomas B.C."/>
            <person name="Singh A."/>
            <person name="Wilkins M.J."/>
            <person name="Karaoz U."/>
            <person name="Brodie E.L."/>
            <person name="Williams K.H."/>
            <person name="Hubbard S.S."/>
            <person name="Banfield J.F."/>
        </authorList>
    </citation>
    <scope>NUCLEOTIDE SEQUENCE [LARGE SCALE GENOMIC DNA]</scope>
</reference>
<dbReference type="CDD" id="cd04179">
    <property type="entry name" value="DPM_DPG-synthase_like"/>
    <property type="match status" value="1"/>
</dbReference>
<protein>
    <recommendedName>
        <fullName evidence="1">Glycosyltransferase 2-like domain-containing protein</fullName>
    </recommendedName>
</protein>